<dbReference type="Gene3D" id="3.40.50.300">
    <property type="entry name" value="P-loop containing nucleotide triphosphate hydrolases"/>
    <property type="match status" value="1"/>
</dbReference>
<sequence length="250" mass="27871">MSLPFIIWTMRRTGGTTLTNLLMAFSDRPKLEHEPFNFDRELGPIARNFSATKDVPTLKAQLREVLAAGPSIKHCYELASTDFNRILMQLTNKLGYRHIVLTRNDEAGRLLSLELAKITGVWGKHGATDRYQAVNDGKVQLPPLDVELLLGHQRACRRMTREVEANFTRLGISPIRIAFEDIYADPEAGRERVRALCAALEIVPDDAEDFETQLMIALREKGQNTAAIYAAVPNLAEAREAVAAAMARDG</sequence>
<evidence type="ECO:0000313" key="3">
    <source>
        <dbReference type="Proteomes" id="UP000252023"/>
    </source>
</evidence>
<evidence type="ECO:0000259" key="1">
    <source>
        <dbReference type="Pfam" id="PF09037"/>
    </source>
</evidence>
<name>A0A344PKN3_9RHOB</name>
<accession>A0A344PKN3</accession>
<keyword evidence="3" id="KW-1185">Reference proteome</keyword>
<reference evidence="3" key="1">
    <citation type="submission" date="2018-07" db="EMBL/GenBank/DDBJ databases">
        <title>Genome sequencing of Paracoccus sp. SC2-6.</title>
        <authorList>
            <person name="Heo J."/>
            <person name="Kim S.-J."/>
            <person name="Kwon S.-W."/>
        </authorList>
    </citation>
    <scope>NUCLEOTIDE SEQUENCE [LARGE SCALE GENOMIC DNA]</scope>
    <source>
        <strain evidence="3">SC2-6</strain>
    </source>
</reference>
<protein>
    <recommendedName>
        <fullName evidence="1">Sulphotransferase Stf0 domain-containing protein</fullName>
    </recommendedName>
</protein>
<dbReference type="EMBL" id="CP030918">
    <property type="protein sequence ID" value="AXC49938.1"/>
    <property type="molecule type" value="Genomic_DNA"/>
</dbReference>
<dbReference type="InterPro" id="IPR024628">
    <property type="entry name" value="Sulfotransferase_Stf0_dom"/>
</dbReference>
<gene>
    <name evidence="2" type="ORF">DRW48_09740</name>
</gene>
<dbReference type="RefSeq" id="WP_114076257.1">
    <property type="nucleotide sequence ID" value="NZ_CP030918.1"/>
</dbReference>
<dbReference type="AlphaFoldDB" id="A0A344PKN3"/>
<organism evidence="2 3">
    <name type="scientific">Paracoccus suum</name>
    <dbReference type="NCBI Taxonomy" id="2259340"/>
    <lineage>
        <taxon>Bacteria</taxon>
        <taxon>Pseudomonadati</taxon>
        <taxon>Pseudomonadota</taxon>
        <taxon>Alphaproteobacteria</taxon>
        <taxon>Rhodobacterales</taxon>
        <taxon>Paracoccaceae</taxon>
        <taxon>Paracoccus</taxon>
    </lineage>
</organism>
<dbReference type="KEGG" id="pars:DRW48_09740"/>
<dbReference type="Proteomes" id="UP000252023">
    <property type="component" value="Chromosome"/>
</dbReference>
<evidence type="ECO:0000313" key="2">
    <source>
        <dbReference type="EMBL" id="AXC49938.1"/>
    </source>
</evidence>
<dbReference type="SUPFAM" id="SSF52540">
    <property type="entry name" value="P-loop containing nucleoside triphosphate hydrolases"/>
    <property type="match status" value="1"/>
</dbReference>
<feature type="domain" description="Sulphotransferase Stf0" evidence="1">
    <location>
        <begin position="70"/>
        <end position="213"/>
    </location>
</feature>
<dbReference type="Pfam" id="PF09037">
    <property type="entry name" value="Sulphotransf"/>
    <property type="match status" value="1"/>
</dbReference>
<proteinExistence type="predicted"/>
<dbReference type="InterPro" id="IPR027417">
    <property type="entry name" value="P-loop_NTPase"/>
</dbReference>
<dbReference type="OrthoDB" id="7831342at2"/>